<keyword evidence="11" id="KW-1185">Reference proteome</keyword>
<reference evidence="10 11" key="1">
    <citation type="journal article" date="2007" name="Nature">
        <title>Evolution of genes and genomes on the Drosophila phylogeny.</title>
        <authorList>
            <consortium name="Drosophila 12 Genomes Consortium"/>
            <person name="Clark A.G."/>
            <person name="Eisen M.B."/>
            <person name="Smith D.R."/>
            <person name="Bergman C.M."/>
            <person name="Oliver B."/>
            <person name="Markow T.A."/>
            <person name="Kaufman T.C."/>
            <person name="Kellis M."/>
            <person name="Gelbart W."/>
            <person name="Iyer V.N."/>
            <person name="Pollard D.A."/>
            <person name="Sackton T.B."/>
            <person name="Larracuente A.M."/>
            <person name="Singh N.D."/>
            <person name="Abad J.P."/>
            <person name="Abt D.N."/>
            <person name="Adryan B."/>
            <person name="Aguade M."/>
            <person name="Akashi H."/>
            <person name="Anderson W.W."/>
            <person name="Aquadro C.F."/>
            <person name="Ardell D.H."/>
            <person name="Arguello R."/>
            <person name="Artieri C.G."/>
            <person name="Barbash D.A."/>
            <person name="Barker D."/>
            <person name="Barsanti P."/>
            <person name="Batterham P."/>
            <person name="Batzoglou S."/>
            <person name="Begun D."/>
            <person name="Bhutkar A."/>
            <person name="Blanco E."/>
            <person name="Bosak S.A."/>
            <person name="Bradley R.K."/>
            <person name="Brand A.D."/>
            <person name="Brent M.R."/>
            <person name="Brooks A.N."/>
            <person name="Brown R.H."/>
            <person name="Butlin R.K."/>
            <person name="Caggese C."/>
            <person name="Calvi B.R."/>
            <person name="Bernardo de Carvalho A."/>
            <person name="Caspi A."/>
            <person name="Castrezana S."/>
            <person name="Celniker S.E."/>
            <person name="Chang J.L."/>
            <person name="Chapple C."/>
            <person name="Chatterji S."/>
            <person name="Chinwalla A."/>
            <person name="Civetta A."/>
            <person name="Clifton S.W."/>
            <person name="Comeron J.M."/>
            <person name="Costello J.C."/>
            <person name="Coyne J.A."/>
            <person name="Daub J."/>
            <person name="David R.G."/>
            <person name="Delcher A.L."/>
            <person name="Delehaunty K."/>
            <person name="Do C.B."/>
            <person name="Ebling H."/>
            <person name="Edwards K."/>
            <person name="Eickbush T."/>
            <person name="Evans J.D."/>
            <person name="Filipski A."/>
            <person name="Findeiss S."/>
            <person name="Freyhult E."/>
            <person name="Fulton L."/>
            <person name="Fulton R."/>
            <person name="Garcia A.C."/>
            <person name="Gardiner A."/>
            <person name="Garfield D.A."/>
            <person name="Garvin B.E."/>
            <person name="Gibson G."/>
            <person name="Gilbert D."/>
            <person name="Gnerre S."/>
            <person name="Godfrey J."/>
            <person name="Good R."/>
            <person name="Gotea V."/>
            <person name="Gravely B."/>
            <person name="Greenberg A.J."/>
            <person name="Griffiths-Jones S."/>
            <person name="Gross S."/>
            <person name="Guigo R."/>
            <person name="Gustafson E.A."/>
            <person name="Haerty W."/>
            <person name="Hahn M.W."/>
            <person name="Halligan D.L."/>
            <person name="Halpern A.L."/>
            <person name="Halter G.M."/>
            <person name="Han M.V."/>
            <person name="Heger A."/>
            <person name="Hillier L."/>
            <person name="Hinrichs A.S."/>
            <person name="Holmes I."/>
            <person name="Hoskins R.A."/>
            <person name="Hubisz M.J."/>
            <person name="Hultmark D."/>
            <person name="Huntley M.A."/>
            <person name="Jaffe D.B."/>
            <person name="Jagadeeshan S."/>
            <person name="Jeck W.R."/>
            <person name="Johnson J."/>
            <person name="Jones C.D."/>
            <person name="Jordan W.C."/>
            <person name="Karpen G.H."/>
            <person name="Kataoka E."/>
            <person name="Keightley P.D."/>
            <person name="Kheradpour P."/>
            <person name="Kirkness E.F."/>
            <person name="Koerich L.B."/>
            <person name="Kristiansen K."/>
            <person name="Kudrna D."/>
            <person name="Kulathinal R.J."/>
            <person name="Kumar S."/>
            <person name="Kwok R."/>
            <person name="Lander E."/>
            <person name="Langley C.H."/>
            <person name="Lapoint R."/>
            <person name="Lazzaro B.P."/>
            <person name="Lee S.J."/>
            <person name="Levesque L."/>
            <person name="Li R."/>
            <person name="Lin C.F."/>
            <person name="Lin M.F."/>
            <person name="Lindblad-Toh K."/>
            <person name="Llopart A."/>
            <person name="Long M."/>
            <person name="Low L."/>
            <person name="Lozovsky E."/>
            <person name="Lu J."/>
            <person name="Luo M."/>
            <person name="Machado C.A."/>
            <person name="Makalowski W."/>
            <person name="Marzo M."/>
            <person name="Matsuda M."/>
            <person name="Matzkin L."/>
            <person name="McAllister B."/>
            <person name="McBride C.S."/>
            <person name="McKernan B."/>
            <person name="McKernan K."/>
            <person name="Mendez-Lago M."/>
            <person name="Minx P."/>
            <person name="Mollenhauer M.U."/>
            <person name="Montooth K."/>
            <person name="Mount S.M."/>
            <person name="Mu X."/>
            <person name="Myers E."/>
            <person name="Negre B."/>
            <person name="Newfeld S."/>
            <person name="Nielsen R."/>
            <person name="Noor M.A."/>
            <person name="O'Grady P."/>
            <person name="Pachter L."/>
            <person name="Papaceit M."/>
            <person name="Parisi M.J."/>
            <person name="Parisi M."/>
            <person name="Parts L."/>
            <person name="Pedersen J.S."/>
            <person name="Pesole G."/>
            <person name="Phillippy A.M."/>
            <person name="Ponting C.P."/>
            <person name="Pop M."/>
            <person name="Porcelli D."/>
            <person name="Powell J.R."/>
            <person name="Prohaska S."/>
            <person name="Pruitt K."/>
            <person name="Puig M."/>
            <person name="Quesneville H."/>
            <person name="Ram K.R."/>
            <person name="Rand D."/>
            <person name="Rasmussen M.D."/>
            <person name="Reed L.K."/>
            <person name="Reenan R."/>
            <person name="Reily A."/>
            <person name="Remington K.A."/>
            <person name="Rieger T.T."/>
            <person name="Ritchie M.G."/>
            <person name="Robin C."/>
            <person name="Rogers Y.H."/>
            <person name="Rohde C."/>
            <person name="Rozas J."/>
            <person name="Rubenfield M.J."/>
            <person name="Ruiz A."/>
            <person name="Russo S."/>
            <person name="Salzberg S.L."/>
            <person name="Sanchez-Gracia A."/>
            <person name="Saranga D.J."/>
            <person name="Sato H."/>
            <person name="Schaeffer S.W."/>
            <person name="Schatz M.C."/>
            <person name="Schlenke T."/>
            <person name="Schwartz R."/>
            <person name="Segarra C."/>
            <person name="Singh R.S."/>
            <person name="Sirot L."/>
            <person name="Sirota M."/>
            <person name="Sisneros N.B."/>
            <person name="Smith C.D."/>
            <person name="Smith T.F."/>
            <person name="Spieth J."/>
            <person name="Stage D.E."/>
            <person name="Stark A."/>
            <person name="Stephan W."/>
            <person name="Strausberg R.L."/>
            <person name="Strempel S."/>
            <person name="Sturgill D."/>
            <person name="Sutton G."/>
            <person name="Sutton G.G."/>
            <person name="Tao W."/>
            <person name="Teichmann S."/>
            <person name="Tobari Y.N."/>
            <person name="Tomimura Y."/>
            <person name="Tsolas J.M."/>
            <person name="Valente V.L."/>
            <person name="Venter E."/>
            <person name="Venter J.C."/>
            <person name="Vicario S."/>
            <person name="Vieira F.G."/>
            <person name="Vilella A.J."/>
            <person name="Villasante A."/>
            <person name="Walenz B."/>
            <person name="Wang J."/>
            <person name="Wasserman M."/>
            <person name="Watts T."/>
            <person name="Wilson D."/>
            <person name="Wilson R.K."/>
            <person name="Wing R.A."/>
            <person name="Wolfner M.F."/>
            <person name="Wong A."/>
            <person name="Wong G.K."/>
            <person name="Wu C.I."/>
            <person name="Wu G."/>
            <person name="Yamamoto D."/>
            <person name="Yang H.P."/>
            <person name="Yang S.P."/>
            <person name="Yorke J.A."/>
            <person name="Yoshida K."/>
            <person name="Zdobnov E."/>
            <person name="Zhang P."/>
            <person name="Zhang Y."/>
            <person name="Zimin A.V."/>
            <person name="Baldwin J."/>
            <person name="Abdouelleil A."/>
            <person name="Abdulkadir J."/>
            <person name="Abebe A."/>
            <person name="Abera B."/>
            <person name="Abreu J."/>
            <person name="Acer S.C."/>
            <person name="Aftuck L."/>
            <person name="Alexander A."/>
            <person name="An P."/>
            <person name="Anderson E."/>
            <person name="Anderson S."/>
            <person name="Arachi H."/>
            <person name="Azer M."/>
            <person name="Bachantsang P."/>
            <person name="Barry A."/>
            <person name="Bayul T."/>
            <person name="Berlin A."/>
            <person name="Bessette D."/>
            <person name="Bloom T."/>
            <person name="Blye J."/>
            <person name="Boguslavskiy L."/>
            <person name="Bonnet C."/>
            <person name="Boukhgalter B."/>
            <person name="Bourzgui I."/>
            <person name="Brown A."/>
            <person name="Cahill P."/>
            <person name="Channer S."/>
            <person name="Cheshatsang Y."/>
            <person name="Chuda L."/>
            <person name="Citroen M."/>
            <person name="Collymore A."/>
            <person name="Cooke P."/>
            <person name="Costello M."/>
            <person name="D'Aco K."/>
            <person name="Daza R."/>
            <person name="De Haan G."/>
            <person name="DeGray S."/>
            <person name="DeMaso C."/>
            <person name="Dhargay N."/>
            <person name="Dooley K."/>
            <person name="Dooley E."/>
            <person name="Doricent M."/>
            <person name="Dorje P."/>
            <person name="Dorjee K."/>
            <person name="Dupes A."/>
            <person name="Elong R."/>
            <person name="Falk J."/>
            <person name="Farina A."/>
            <person name="Faro S."/>
            <person name="Ferguson D."/>
            <person name="Fisher S."/>
            <person name="Foley C.D."/>
            <person name="Franke A."/>
            <person name="Friedrich D."/>
            <person name="Gadbois L."/>
            <person name="Gearin G."/>
            <person name="Gearin C.R."/>
            <person name="Giannoukos G."/>
            <person name="Goode T."/>
            <person name="Graham J."/>
            <person name="Grandbois E."/>
            <person name="Grewal S."/>
            <person name="Gyaltsen K."/>
            <person name="Hafez N."/>
            <person name="Hagos B."/>
            <person name="Hall J."/>
            <person name="Henson C."/>
            <person name="Hollinger A."/>
            <person name="Honan T."/>
            <person name="Huard M.D."/>
            <person name="Hughes L."/>
            <person name="Hurhula B."/>
            <person name="Husby M.E."/>
            <person name="Kamat A."/>
            <person name="Kanga B."/>
            <person name="Kashin S."/>
            <person name="Khazanovich D."/>
            <person name="Kisner P."/>
            <person name="Lance K."/>
            <person name="Lara M."/>
            <person name="Lee W."/>
            <person name="Lennon N."/>
            <person name="Letendre F."/>
            <person name="LeVine R."/>
            <person name="Lipovsky A."/>
            <person name="Liu X."/>
            <person name="Liu J."/>
            <person name="Liu S."/>
            <person name="Lokyitsang T."/>
            <person name="Lokyitsang Y."/>
            <person name="Lubonja R."/>
            <person name="Lui A."/>
            <person name="MacDonald P."/>
            <person name="Magnisalis V."/>
            <person name="Maru K."/>
            <person name="Matthews C."/>
            <person name="McCusker W."/>
            <person name="McDonough S."/>
            <person name="Mehta T."/>
            <person name="Meldrim J."/>
            <person name="Meneus L."/>
            <person name="Mihai O."/>
            <person name="Mihalev A."/>
            <person name="Mihova T."/>
            <person name="Mittelman R."/>
            <person name="Mlenga V."/>
            <person name="Montmayeur A."/>
            <person name="Mulrain L."/>
            <person name="Navidi A."/>
            <person name="Naylor J."/>
            <person name="Negash T."/>
            <person name="Nguyen T."/>
            <person name="Nguyen N."/>
            <person name="Nicol R."/>
            <person name="Norbu C."/>
            <person name="Norbu N."/>
            <person name="Novod N."/>
            <person name="O'Neill B."/>
            <person name="Osman S."/>
            <person name="Markiewicz E."/>
            <person name="Oyono O.L."/>
            <person name="Patti C."/>
            <person name="Phunkhang P."/>
            <person name="Pierre F."/>
            <person name="Priest M."/>
            <person name="Raghuraman S."/>
            <person name="Rege F."/>
            <person name="Reyes R."/>
            <person name="Rise C."/>
            <person name="Rogov P."/>
            <person name="Ross K."/>
            <person name="Ryan E."/>
            <person name="Settipalli S."/>
            <person name="Shea T."/>
            <person name="Sherpa N."/>
            <person name="Shi L."/>
            <person name="Shih D."/>
            <person name="Sparrow T."/>
            <person name="Spaulding J."/>
            <person name="Stalker J."/>
            <person name="Stange-Thomann N."/>
            <person name="Stavropoulos S."/>
            <person name="Stone C."/>
            <person name="Strader C."/>
            <person name="Tesfaye S."/>
            <person name="Thomson T."/>
            <person name="Thoulutsang Y."/>
            <person name="Thoulutsang D."/>
            <person name="Topham K."/>
            <person name="Topping I."/>
            <person name="Tsamla T."/>
            <person name="Vassiliev H."/>
            <person name="Vo A."/>
            <person name="Wangchuk T."/>
            <person name="Wangdi T."/>
            <person name="Weiand M."/>
            <person name="Wilkinson J."/>
            <person name="Wilson A."/>
            <person name="Yadav S."/>
            <person name="Young G."/>
            <person name="Yu Q."/>
            <person name="Zembek L."/>
            <person name="Zhong D."/>
            <person name="Zimmer A."/>
            <person name="Zwirko Z."/>
            <person name="Jaffe D.B."/>
            <person name="Alvarez P."/>
            <person name="Brockman W."/>
            <person name="Butler J."/>
            <person name="Chin C."/>
            <person name="Gnerre S."/>
            <person name="Grabherr M."/>
            <person name="Kleber M."/>
            <person name="Mauceli E."/>
            <person name="MacCallum I."/>
        </authorList>
    </citation>
    <scope>NUCLEOTIDE SEQUENCE [LARGE SCALE GENOMIC DNA]</scope>
    <source>
        <strain evidence="11">Tucson 15010-1051.87</strain>
    </source>
</reference>
<dbReference type="OrthoDB" id="6752799at2759"/>
<dbReference type="CDD" id="cd00609">
    <property type="entry name" value="AAT_like"/>
    <property type="match status" value="1"/>
</dbReference>
<dbReference type="GO" id="GO:0030170">
    <property type="term" value="F:pyridoxal phosphate binding"/>
    <property type="evidence" value="ECO:0007669"/>
    <property type="project" value="InterPro"/>
</dbReference>
<dbReference type="EMBL" id="CH940649">
    <property type="protein sequence ID" value="EDW64375.2"/>
    <property type="molecule type" value="Genomic_DNA"/>
</dbReference>
<dbReference type="HOGENOM" id="CLU_032440_1_2_1"/>
<accession>B4LVI1</accession>
<comment type="miscellaneous">
    <text evidence="8">In eukaryotes there are cytoplasmic, mitochondrial and chloroplastic isozymes.</text>
</comment>
<evidence type="ECO:0000256" key="4">
    <source>
        <dbReference type="ARBA" id="ARBA00022576"/>
    </source>
</evidence>
<dbReference type="KEGG" id="dvi:6628354"/>
<dbReference type="InParanoid" id="B4LVI1"/>
<evidence type="ECO:0000256" key="6">
    <source>
        <dbReference type="ARBA" id="ARBA00022898"/>
    </source>
</evidence>
<evidence type="ECO:0000256" key="8">
    <source>
        <dbReference type="RuleBase" id="RU000480"/>
    </source>
</evidence>
<feature type="domain" description="Aminotransferase class I/classII large" evidence="9">
    <location>
        <begin position="92"/>
        <end position="459"/>
    </location>
</feature>
<dbReference type="GO" id="GO:0004069">
    <property type="term" value="F:L-aspartate:2-oxoglutarate aminotransferase activity"/>
    <property type="evidence" value="ECO:0007669"/>
    <property type="project" value="UniProtKB-EC"/>
</dbReference>
<evidence type="ECO:0000256" key="5">
    <source>
        <dbReference type="ARBA" id="ARBA00022679"/>
    </source>
</evidence>
<name>B4LVI1_DROVI</name>
<evidence type="ECO:0000256" key="3">
    <source>
        <dbReference type="ARBA" id="ARBA00011738"/>
    </source>
</evidence>
<gene>
    <name evidence="10" type="primary">Dvir\GJ17439</name>
    <name evidence="10" type="ORF">Dvir_GJ17439</name>
</gene>
<dbReference type="FunFam" id="3.40.640.10:FF:000146">
    <property type="entry name" value="Aspartate aminotransferase"/>
    <property type="match status" value="1"/>
</dbReference>
<dbReference type="AlphaFoldDB" id="B4LVI1"/>
<dbReference type="InterPro" id="IPR015422">
    <property type="entry name" value="PyrdxlP-dep_Trfase_small"/>
</dbReference>
<evidence type="ECO:0000259" key="9">
    <source>
        <dbReference type="Pfam" id="PF00155"/>
    </source>
</evidence>
<keyword evidence="4 8" id="KW-0032">Aminotransferase</keyword>
<dbReference type="eggNOG" id="KOG1411">
    <property type="taxonomic scope" value="Eukaryota"/>
</dbReference>
<dbReference type="InterPro" id="IPR004839">
    <property type="entry name" value="Aminotransferase_I/II_large"/>
</dbReference>
<keyword evidence="5 8" id="KW-0808">Transferase</keyword>
<protein>
    <recommendedName>
        <fullName evidence="8">Aspartate aminotransferase</fullName>
        <ecNumber evidence="8">2.6.1.1</ecNumber>
    </recommendedName>
</protein>
<dbReference type="InterPro" id="IPR004838">
    <property type="entry name" value="NHTrfase_class1_PyrdxlP-BS"/>
</dbReference>
<comment type="catalytic activity">
    <reaction evidence="7 8">
        <text>L-aspartate + 2-oxoglutarate = oxaloacetate + L-glutamate</text>
        <dbReference type="Rhea" id="RHEA:21824"/>
        <dbReference type="ChEBI" id="CHEBI:16452"/>
        <dbReference type="ChEBI" id="CHEBI:16810"/>
        <dbReference type="ChEBI" id="CHEBI:29985"/>
        <dbReference type="ChEBI" id="CHEBI:29991"/>
        <dbReference type="EC" id="2.6.1.1"/>
    </reaction>
</comment>
<comment type="similarity">
    <text evidence="2">Belongs to the class-I pyridoxal-phosphate-dependent aminotransferase family.</text>
</comment>
<dbReference type="NCBIfam" id="NF006719">
    <property type="entry name" value="PRK09257.1"/>
    <property type="match status" value="1"/>
</dbReference>
<evidence type="ECO:0000313" key="10">
    <source>
        <dbReference type="EMBL" id="EDW64375.2"/>
    </source>
</evidence>
<dbReference type="Gene3D" id="3.90.1150.10">
    <property type="entry name" value="Aspartate Aminotransferase, domain 1"/>
    <property type="match status" value="1"/>
</dbReference>
<dbReference type="Gene3D" id="3.40.640.10">
    <property type="entry name" value="Type I PLP-dependent aspartate aminotransferase-like (Major domain)"/>
    <property type="match status" value="1"/>
</dbReference>
<sequence length="464" mass="51843">MIPVGTAWLDSLWPQSTQHFGGISVISIKYYFQIFLNMSQICKRSILTANRVVINSPAVLRCKSTWFSDVKMGPPDAILGVTEAFKKDTNPKKINLGAGAYRDDNTKPFVLPSVREAEKRLVGRALDKEYATIIGLPDFYNKAIELALGEQSQRLKAKHNATTQAISGTGALRVGGAFLSKFWQGNREIYLPTPSWGNHVPIFEHSGLPVKRYRYYNPKNCNLDFGGMVEDLKKIPETSIVLLHACAHNPTGVDPSTEQWRELSQLFKQRNLYPFFDMAYQGFATGNVDGDAQAVRIFEADGHDFCLAQSFAKNMGLYGERAGTYSVICADEQEAARCLSQIKILIRALYSNPPIHGARIAAEILNSADLRSQWLKDVKCMADRIIDVRSKLKSNLEKLGSTHNWEHIVNQIGMFCFTGLTPEQVDSLIKNHSVYLTKDGRISMAGVTSKNVEYLAESIHKVTK</sequence>
<organism evidence="10 11">
    <name type="scientific">Drosophila virilis</name>
    <name type="common">Fruit fly</name>
    <dbReference type="NCBI Taxonomy" id="7244"/>
    <lineage>
        <taxon>Eukaryota</taxon>
        <taxon>Metazoa</taxon>
        <taxon>Ecdysozoa</taxon>
        <taxon>Arthropoda</taxon>
        <taxon>Hexapoda</taxon>
        <taxon>Insecta</taxon>
        <taxon>Pterygota</taxon>
        <taxon>Neoptera</taxon>
        <taxon>Endopterygota</taxon>
        <taxon>Diptera</taxon>
        <taxon>Brachycera</taxon>
        <taxon>Muscomorpha</taxon>
        <taxon>Ephydroidea</taxon>
        <taxon>Drosophilidae</taxon>
        <taxon>Drosophila</taxon>
    </lineage>
</organism>
<keyword evidence="6" id="KW-0663">Pyridoxal phosphate</keyword>
<evidence type="ECO:0000313" key="11">
    <source>
        <dbReference type="Proteomes" id="UP000008792"/>
    </source>
</evidence>
<dbReference type="InterPro" id="IPR015424">
    <property type="entry name" value="PyrdxlP-dep_Trfase"/>
</dbReference>
<evidence type="ECO:0000256" key="1">
    <source>
        <dbReference type="ARBA" id="ARBA00001933"/>
    </source>
</evidence>
<dbReference type="PRINTS" id="PR00799">
    <property type="entry name" value="TRANSAMINASE"/>
</dbReference>
<dbReference type="GO" id="GO:0006533">
    <property type="term" value="P:L-aspartate catabolic process"/>
    <property type="evidence" value="ECO:0007669"/>
    <property type="project" value="TreeGrafter"/>
</dbReference>
<evidence type="ECO:0000256" key="2">
    <source>
        <dbReference type="ARBA" id="ARBA00007441"/>
    </source>
</evidence>
<dbReference type="PROSITE" id="PS00105">
    <property type="entry name" value="AA_TRANSFER_CLASS_1"/>
    <property type="match status" value="1"/>
</dbReference>
<dbReference type="FunFam" id="3.90.1150.10:FF:000001">
    <property type="entry name" value="Aspartate aminotransferase"/>
    <property type="match status" value="1"/>
</dbReference>
<dbReference type="SUPFAM" id="SSF53383">
    <property type="entry name" value="PLP-dependent transferases"/>
    <property type="match status" value="1"/>
</dbReference>
<dbReference type="GO" id="GO:0005739">
    <property type="term" value="C:mitochondrion"/>
    <property type="evidence" value="ECO:0007669"/>
    <property type="project" value="TreeGrafter"/>
</dbReference>
<evidence type="ECO:0000256" key="7">
    <source>
        <dbReference type="ARBA" id="ARBA00049185"/>
    </source>
</evidence>
<comment type="subunit">
    <text evidence="3 8">Homodimer.</text>
</comment>
<proteinExistence type="inferred from homology"/>
<dbReference type="PANTHER" id="PTHR11879:SF22">
    <property type="entry name" value="ASPARTATE AMINOTRANSFERASE, MITOCHONDRIAL"/>
    <property type="match status" value="1"/>
</dbReference>
<dbReference type="Pfam" id="PF00155">
    <property type="entry name" value="Aminotran_1_2"/>
    <property type="match status" value="1"/>
</dbReference>
<dbReference type="EC" id="2.6.1.1" evidence="8"/>
<dbReference type="FunCoup" id="B4LVI1">
    <property type="interactions" value="1467"/>
</dbReference>
<dbReference type="PANTHER" id="PTHR11879">
    <property type="entry name" value="ASPARTATE AMINOTRANSFERASE"/>
    <property type="match status" value="1"/>
</dbReference>
<dbReference type="InterPro" id="IPR015421">
    <property type="entry name" value="PyrdxlP-dep_Trfase_major"/>
</dbReference>
<dbReference type="Proteomes" id="UP000008792">
    <property type="component" value="Unassembled WGS sequence"/>
</dbReference>
<dbReference type="STRING" id="7244.B4LVI1"/>
<dbReference type="InterPro" id="IPR000796">
    <property type="entry name" value="Asp_trans"/>
</dbReference>
<comment type="cofactor">
    <cofactor evidence="1">
        <name>pyridoxal 5'-phosphate</name>
        <dbReference type="ChEBI" id="CHEBI:597326"/>
    </cofactor>
</comment>
<dbReference type="SMR" id="B4LVI1"/>